<dbReference type="InterPro" id="IPR000757">
    <property type="entry name" value="Beta-glucanase-like"/>
</dbReference>
<accession>A0A064CIJ9</accession>
<evidence type="ECO:0000313" key="3">
    <source>
        <dbReference type="EMBL" id="KDE98612.1"/>
    </source>
</evidence>
<dbReference type="PROSITE" id="PS51762">
    <property type="entry name" value="GH16_2"/>
    <property type="match status" value="1"/>
</dbReference>
<feature type="domain" description="GH16" evidence="2">
    <location>
        <begin position="208"/>
        <end position="406"/>
    </location>
</feature>
<dbReference type="eggNOG" id="COG2273">
    <property type="taxonomic scope" value="Bacteria"/>
</dbReference>
<dbReference type="STRING" id="1440774.Y900_006565"/>
<dbReference type="OrthoDB" id="8771597at2"/>
<sequence length="406" mass="43343">MFRLCSAAVVALSVVWGAVLAVTPPARAADKASFEAETMTLSTTSGAKVVTDAAASGGTALGLTGAVTVSTTLALPQSIQVVVRARGLQCFGAPVAAVLVDGAVIARSPITASKWTDYTATATVAPGTHTVGVKFANPQWFFCVRALYIDTVSIVATASTPSDGLTTAPVADLPGWKHIMADNFTKDAALGSWANPSDPAKIVYVGADGQQWLTYPQTFTDTYQHRPYRADQVLSVNNGTLDYYLHNVAGQPAGANPSPVLPNGTQYQTYGRYSVRLKADTSTLSEYHIAFLLWPQSELWPADGEEDFPEGALSSTSNAYAHYARSAGGQDGVNTGTAFTDWHVYTIEWLPGHVRFYLDDALVMDSTKYVPSKPMRWQLQIETDGNGTNSGHVLVDWVSIWSYAGS</sequence>
<dbReference type="Pfam" id="PF00722">
    <property type="entry name" value="Glyco_hydro_16"/>
    <property type="match status" value="1"/>
</dbReference>
<comment type="caution">
    <text evidence="3">The sequence shown here is derived from an EMBL/GenBank/DDBJ whole genome shotgun (WGS) entry which is preliminary data.</text>
</comment>
<evidence type="ECO:0000313" key="4">
    <source>
        <dbReference type="Proteomes" id="UP000022835"/>
    </source>
</evidence>
<dbReference type="GO" id="GO:0005975">
    <property type="term" value="P:carbohydrate metabolic process"/>
    <property type="evidence" value="ECO:0007669"/>
    <property type="project" value="InterPro"/>
</dbReference>
<dbReference type="EMBL" id="JALN02000001">
    <property type="protein sequence ID" value="KDE98612.1"/>
    <property type="molecule type" value="Genomic_DNA"/>
</dbReference>
<evidence type="ECO:0000256" key="1">
    <source>
        <dbReference type="SAM" id="SignalP"/>
    </source>
</evidence>
<feature type="signal peptide" evidence="1">
    <location>
        <begin position="1"/>
        <end position="28"/>
    </location>
</feature>
<dbReference type="GO" id="GO:0004553">
    <property type="term" value="F:hydrolase activity, hydrolyzing O-glycosyl compounds"/>
    <property type="evidence" value="ECO:0007669"/>
    <property type="project" value="InterPro"/>
</dbReference>
<dbReference type="Gene3D" id="2.60.60.40">
    <property type="match status" value="1"/>
</dbReference>
<organism evidence="3 4">
    <name type="scientific">Mycolicibacterium aromaticivorans JS19b1 = JCM 16368</name>
    <dbReference type="NCBI Taxonomy" id="1440774"/>
    <lineage>
        <taxon>Bacteria</taxon>
        <taxon>Bacillati</taxon>
        <taxon>Actinomycetota</taxon>
        <taxon>Actinomycetes</taxon>
        <taxon>Mycobacteriales</taxon>
        <taxon>Mycobacteriaceae</taxon>
        <taxon>Mycolicibacterium</taxon>
    </lineage>
</organism>
<dbReference type="SUPFAM" id="SSF49899">
    <property type="entry name" value="Concanavalin A-like lectins/glucanases"/>
    <property type="match status" value="1"/>
</dbReference>
<protein>
    <recommendedName>
        <fullName evidence="2">GH16 domain-containing protein</fullName>
    </recommendedName>
</protein>
<keyword evidence="4" id="KW-1185">Reference proteome</keyword>
<evidence type="ECO:0000259" key="2">
    <source>
        <dbReference type="PROSITE" id="PS51762"/>
    </source>
</evidence>
<dbReference type="AlphaFoldDB" id="A0A064CIJ9"/>
<dbReference type="InterPro" id="IPR013320">
    <property type="entry name" value="ConA-like_dom_sf"/>
</dbReference>
<proteinExistence type="predicted"/>
<name>A0A064CIJ9_9MYCO</name>
<dbReference type="Gene3D" id="2.60.120.200">
    <property type="match status" value="1"/>
</dbReference>
<dbReference type="Proteomes" id="UP000022835">
    <property type="component" value="Unassembled WGS sequence"/>
</dbReference>
<gene>
    <name evidence="3" type="ORF">Y900_006565</name>
</gene>
<reference evidence="3" key="1">
    <citation type="submission" date="2014-05" db="EMBL/GenBank/DDBJ databases">
        <title>Genome sequence of Mycobacterium aromaticivorans strain JS19b1T (= DSM 45407T).</title>
        <authorList>
            <person name="Kwak Y."/>
            <person name="Park G.-S."/>
            <person name="Li Q.X."/>
            <person name="Lee S.-E."/>
            <person name="Shin J.-H."/>
        </authorList>
    </citation>
    <scope>NUCLEOTIDE SEQUENCE [LARGE SCALE GENOMIC DNA]</scope>
    <source>
        <strain evidence="3">JS19b1</strain>
    </source>
</reference>
<dbReference type="Pfam" id="PF16841">
    <property type="entry name" value="CBM60"/>
    <property type="match status" value="1"/>
</dbReference>
<dbReference type="CDD" id="cd00413">
    <property type="entry name" value="Glyco_hydrolase_16"/>
    <property type="match status" value="1"/>
</dbReference>
<dbReference type="InterPro" id="IPR031768">
    <property type="entry name" value="CBM60_xylan-bd"/>
</dbReference>
<dbReference type="RefSeq" id="WP_051659921.1">
    <property type="nucleotide sequence ID" value="NZ_JALN02000001.1"/>
</dbReference>
<feature type="chain" id="PRO_5001626838" description="GH16 domain-containing protein" evidence="1">
    <location>
        <begin position="29"/>
        <end position="406"/>
    </location>
</feature>
<keyword evidence="1" id="KW-0732">Signal</keyword>